<dbReference type="Proteomes" id="UP000028501">
    <property type="component" value="Chromosome"/>
</dbReference>
<gene>
    <name evidence="4" type="ORF">AFULGI_00015790</name>
</gene>
<keyword evidence="2 4" id="KW-0687">Ribonucleoprotein</keyword>
<evidence type="ECO:0000256" key="1">
    <source>
        <dbReference type="ARBA" id="ARBA00006850"/>
    </source>
</evidence>
<dbReference type="Gene3D" id="2.30.30.100">
    <property type="match status" value="1"/>
</dbReference>
<dbReference type="KEGG" id="afg:AFULGI_00015790"/>
<dbReference type="PANTHER" id="PTHR10553:SF5">
    <property type="entry name" value="U6 SNRNA-ASSOCIATED SM-LIKE PROTEIN LSM7"/>
    <property type="match status" value="1"/>
</dbReference>
<dbReference type="AlphaFoldDB" id="A0A075WEB7"/>
<dbReference type="SUPFAM" id="SSF50182">
    <property type="entry name" value="Sm-like ribonucleoproteins"/>
    <property type="match status" value="1"/>
</dbReference>
<dbReference type="GO" id="GO:0003723">
    <property type="term" value="F:RNA binding"/>
    <property type="evidence" value="ECO:0007669"/>
    <property type="project" value="InterPro"/>
</dbReference>
<dbReference type="InterPro" id="IPR001163">
    <property type="entry name" value="Sm_dom_euk/arc"/>
</dbReference>
<evidence type="ECO:0000313" key="4">
    <source>
        <dbReference type="EMBL" id="AIG98341.1"/>
    </source>
</evidence>
<dbReference type="PANTHER" id="PTHR10553">
    <property type="entry name" value="SMALL NUCLEAR RIBONUCLEOPROTEIN"/>
    <property type="match status" value="1"/>
</dbReference>
<dbReference type="InterPro" id="IPR044641">
    <property type="entry name" value="Lsm7/SmG-like"/>
</dbReference>
<dbReference type="GO" id="GO:1990904">
    <property type="term" value="C:ribonucleoprotein complex"/>
    <property type="evidence" value="ECO:0007669"/>
    <property type="project" value="UniProtKB-KW"/>
</dbReference>
<reference evidence="4 5" key="1">
    <citation type="submission" date="2013-07" db="EMBL/GenBank/DDBJ databases">
        <title>Genome of Archaeoglobus fulgidus.</title>
        <authorList>
            <person name="Fiebig A."/>
            <person name="Birkeland N.-K."/>
        </authorList>
    </citation>
    <scope>NUCLEOTIDE SEQUENCE [LARGE SCALE GENOMIC DNA]</scope>
    <source>
        <strain evidence="4 5">DSM 8774</strain>
    </source>
</reference>
<dbReference type="PIRSF" id="PIRSF006609">
    <property type="entry name" value="snRNP_SmF"/>
    <property type="match status" value="1"/>
</dbReference>
<dbReference type="InterPro" id="IPR010920">
    <property type="entry name" value="LSM_dom_sf"/>
</dbReference>
<evidence type="ECO:0000313" key="5">
    <source>
        <dbReference type="Proteomes" id="UP000028501"/>
    </source>
</evidence>
<dbReference type="HOGENOM" id="CLU_076902_11_3_2"/>
<accession>A0A075WEB7</accession>
<dbReference type="PROSITE" id="PS52002">
    <property type="entry name" value="SM"/>
    <property type="match status" value="1"/>
</dbReference>
<organism evidence="4 5">
    <name type="scientific">Archaeoglobus fulgidus DSM 8774</name>
    <dbReference type="NCBI Taxonomy" id="1344584"/>
    <lineage>
        <taxon>Archaea</taxon>
        <taxon>Methanobacteriati</taxon>
        <taxon>Methanobacteriota</taxon>
        <taxon>Archaeoglobi</taxon>
        <taxon>Archaeoglobales</taxon>
        <taxon>Archaeoglobaceae</taxon>
        <taxon>Archaeoglobus</taxon>
    </lineage>
</organism>
<proteinExistence type="inferred from homology"/>
<protein>
    <submittedName>
        <fullName evidence="4">Small nuclear ribonucleoprotein (SnRNP)-like protein</fullName>
    </submittedName>
</protein>
<name>A0A075WEB7_ARCFL</name>
<comment type="similarity">
    <text evidence="1">Belongs to the snRNP Sm proteins family.</text>
</comment>
<evidence type="ECO:0000256" key="2">
    <source>
        <dbReference type="ARBA" id="ARBA00023274"/>
    </source>
</evidence>
<dbReference type="GeneID" id="24795077"/>
<evidence type="ECO:0000259" key="3">
    <source>
        <dbReference type="PROSITE" id="PS52002"/>
    </source>
</evidence>
<dbReference type="RefSeq" id="WP_048095687.1">
    <property type="nucleotide sequence ID" value="NZ_CP006577.1"/>
</dbReference>
<sequence>MFPNQMIKTFVGKTVRVELKGEESTLIGKLEGVDDYMNLYLSDTVEYKNGEKMRSLGNVILRGNNIILIQPHEE</sequence>
<dbReference type="SMART" id="SM00651">
    <property type="entry name" value="Sm"/>
    <property type="match status" value="1"/>
</dbReference>
<feature type="domain" description="Sm" evidence="3">
    <location>
        <begin position="2"/>
        <end position="74"/>
    </location>
</feature>
<dbReference type="EMBL" id="CP006577">
    <property type="protein sequence ID" value="AIG98341.1"/>
    <property type="molecule type" value="Genomic_DNA"/>
</dbReference>
<dbReference type="Pfam" id="PF01423">
    <property type="entry name" value="LSM"/>
    <property type="match status" value="1"/>
</dbReference>
<dbReference type="InterPro" id="IPR047575">
    <property type="entry name" value="Sm"/>
</dbReference>